<evidence type="ECO:0000313" key="3">
    <source>
        <dbReference type="EMBL" id="SKB39678.1"/>
    </source>
</evidence>
<feature type="transmembrane region" description="Helical" evidence="1">
    <location>
        <begin position="464"/>
        <end position="481"/>
    </location>
</feature>
<dbReference type="InterPro" id="IPR004563">
    <property type="entry name" value="Apolipo_AcylTrfase"/>
</dbReference>
<feature type="domain" description="Apolipoprotein N-acyltransferase N-terminal" evidence="2">
    <location>
        <begin position="14"/>
        <end position="166"/>
    </location>
</feature>
<dbReference type="EMBL" id="FUYV01000001">
    <property type="protein sequence ID" value="SKB39678.1"/>
    <property type="molecule type" value="Genomic_DNA"/>
</dbReference>
<sequence length="483" mass="56037">MNQLKKYFIAGIISGTLLILSYSQLFSWLIFIFSIPLIYTINTTTSTKSQIVSNFSVFSLIWNLFNYQFLFYFKDDYLNWIAPLGIILYALFTIIPFLFFLTKLKNKLLLFACCWIIIEQLFLHWPLKSPFSSLGIILGNYPKLIQWYQFTGIFGGSAWILLVNILLYLCLKKFMYAQTEIKRALLYTIISILLPMGISLGLSIQKQNDNSVSVRVFSFDNQTNREALIEKIFSKYQNDSITPSDYTVFPELIIHLQNQPPEKDATINKLQNIITNRKANENLVLGANLEAWRNQQILAVSLNNDTIQKRYKSILVPFGEKLPFQDKLKELGIFKKYNPTPYLTPNTNNRLFVNKKDTFHVSLCYESFFENHLKTQINSSTDFILIVAREPFLYNTHFKNITKLITKIQAITFQKSIARSSWCGVSCIMNNQGETLKSTYNTNIILEDRLPIKKSSTFFNRCKINLLFVATIILFIAGIFIRN</sequence>
<dbReference type="InterPro" id="IPR045378">
    <property type="entry name" value="LNT_N"/>
</dbReference>
<feature type="transmembrane region" description="Helical" evidence="1">
    <location>
        <begin position="147"/>
        <end position="171"/>
    </location>
</feature>
<dbReference type="SUPFAM" id="SSF56317">
    <property type="entry name" value="Carbon-nitrogen hydrolase"/>
    <property type="match status" value="1"/>
</dbReference>
<dbReference type="InterPro" id="IPR036526">
    <property type="entry name" value="C-N_Hydrolase_sf"/>
</dbReference>
<proteinExistence type="predicted"/>
<keyword evidence="1" id="KW-0472">Membrane</keyword>
<dbReference type="GO" id="GO:0042158">
    <property type="term" value="P:lipoprotein biosynthetic process"/>
    <property type="evidence" value="ECO:0007669"/>
    <property type="project" value="InterPro"/>
</dbReference>
<feature type="transmembrane region" description="Helical" evidence="1">
    <location>
        <begin position="108"/>
        <end position="127"/>
    </location>
</feature>
<dbReference type="KEGG" id="asx:CDL62_05115"/>
<dbReference type="Proteomes" id="UP000191055">
    <property type="component" value="Unassembled WGS sequence"/>
</dbReference>
<dbReference type="GO" id="GO:0016410">
    <property type="term" value="F:N-acyltransferase activity"/>
    <property type="evidence" value="ECO:0007669"/>
    <property type="project" value="InterPro"/>
</dbReference>
<feature type="transmembrane region" description="Helical" evidence="1">
    <location>
        <begin position="12"/>
        <end position="39"/>
    </location>
</feature>
<name>A0A1T5AXF4_9BACT</name>
<evidence type="ECO:0000313" key="4">
    <source>
        <dbReference type="Proteomes" id="UP000191055"/>
    </source>
</evidence>
<dbReference type="PANTHER" id="PTHR38686">
    <property type="entry name" value="APOLIPOPROTEIN N-ACYLTRANSFERASE"/>
    <property type="match status" value="1"/>
</dbReference>
<keyword evidence="1" id="KW-1133">Transmembrane helix</keyword>
<gene>
    <name evidence="3" type="ORF">SAMN03080601_00417</name>
</gene>
<keyword evidence="4" id="KW-1185">Reference proteome</keyword>
<dbReference type="STRING" id="889453.SAMN03080601_00417"/>
<feature type="transmembrane region" description="Helical" evidence="1">
    <location>
        <begin position="77"/>
        <end position="101"/>
    </location>
</feature>
<keyword evidence="3" id="KW-0808">Transferase</keyword>
<evidence type="ECO:0000256" key="1">
    <source>
        <dbReference type="SAM" id="Phobius"/>
    </source>
</evidence>
<dbReference type="Gene3D" id="3.60.110.10">
    <property type="entry name" value="Carbon-nitrogen hydrolase"/>
    <property type="match status" value="1"/>
</dbReference>
<organism evidence="3 4">
    <name type="scientific">Alkalitalea saponilacus</name>
    <dbReference type="NCBI Taxonomy" id="889453"/>
    <lineage>
        <taxon>Bacteria</taxon>
        <taxon>Pseudomonadati</taxon>
        <taxon>Bacteroidota</taxon>
        <taxon>Bacteroidia</taxon>
        <taxon>Marinilabiliales</taxon>
        <taxon>Marinilabiliaceae</taxon>
        <taxon>Alkalitalea</taxon>
    </lineage>
</organism>
<dbReference type="Pfam" id="PF20154">
    <property type="entry name" value="LNT_N"/>
    <property type="match status" value="1"/>
</dbReference>
<keyword evidence="1" id="KW-0812">Transmembrane</keyword>
<feature type="transmembrane region" description="Helical" evidence="1">
    <location>
        <begin position="51"/>
        <end position="71"/>
    </location>
</feature>
<evidence type="ECO:0000259" key="2">
    <source>
        <dbReference type="Pfam" id="PF20154"/>
    </source>
</evidence>
<dbReference type="OrthoDB" id="9804277at2"/>
<dbReference type="PANTHER" id="PTHR38686:SF1">
    <property type="entry name" value="APOLIPOPROTEIN N-ACYLTRANSFERASE"/>
    <property type="match status" value="1"/>
</dbReference>
<keyword evidence="3" id="KW-0012">Acyltransferase</keyword>
<dbReference type="GO" id="GO:0016020">
    <property type="term" value="C:membrane"/>
    <property type="evidence" value="ECO:0007669"/>
    <property type="project" value="InterPro"/>
</dbReference>
<keyword evidence="3" id="KW-0449">Lipoprotein</keyword>
<dbReference type="RefSeq" id="WP_079556186.1">
    <property type="nucleotide sequence ID" value="NZ_CP021904.1"/>
</dbReference>
<dbReference type="AlphaFoldDB" id="A0A1T5AXF4"/>
<protein>
    <submittedName>
        <fullName evidence="3">Apolipoprotein N-acyltransferase</fullName>
    </submittedName>
</protein>
<reference evidence="3 4" key="1">
    <citation type="submission" date="2017-02" db="EMBL/GenBank/DDBJ databases">
        <authorList>
            <person name="Peterson S.W."/>
        </authorList>
    </citation>
    <scope>NUCLEOTIDE SEQUENCE [LARGE SCALE GENOMIC DNA]</scope>
    <source>
        <strain evidence="3 4">DSM 24412</strain>
    </source>
</reference>
<accession>A0A1T5AXF4</accession>